<evidence type="ECO:0000256" key="1">
    <source>
        <dbReference type="ARBA" id="ARBA00001947"/>
    </source>
</evidence>
<sequence length="243" mass="27408">MTKELFLNDSYQTTCNANILSIEGDKVVLDQTIFYPTGGGQECDTGTLIQEGKPFDVVQVKREGRKIFHFVKNAQQLKLGAATANIDWERRRGLMRHHSLLHVLGAVVYKKYGALCTGNKIYPHKARIDFNHLQDLKDDQYDDIVKETNQIIKESHPINYQLIPRSEAESRTGLVKTAVNLLPPTVTEIRLVRIESIDEQACGGTHVSNTKEIGEMKLVKVSSKGKNNKRLEVKLISSEDYSV</sequence>
<reference evidence="6 7" key="1">
    <citation type="submission" date="2021-03" db="EMBL/GenBank/DDBJ databases">
        <title>Antimicrobial resistance genes in bacteria isolated from Japanese honey, and their potential for conferring macrolide and lincosamide resistance in the American foulbrood pathogen Paenibacillus larvae.</title>
        <authorList>
            <person name="Okamoto M."/>
            <person name="Kumagai M."/>
            <person name="Kanamori H."/>
            <person name="Takamatsu D."/>
        </authorList>
    </citation>
    <scope>NUCLEOTIDE SEQUENCE [LARGE SCALE GENOMIC DNA]</scope>
    <source>
        <strain evidence="6 7">J1TS3</strain>
    </source>
</reference>
<dbReference type="InterPro" id="IPR018165">
    <property type="entry name" value="Ala-tRNA-synth_IIc_core"/>
</dbReference>
<dbReference type="PROSITE" id="PS50860">
    <property type="entry name" value="AA_TRNA_LIGASE_II_ALA"/>
    <property type="match status" value="1"/>
</dbReference>
<keyword evidence="7" id="KW-1185">Reference proteome</keyword>
<protein>
    <submittedName>
        <fullName evidence="6">Alanyl-tRNA editing protein</fullName>
    </submittedName>
</protein>
<keyword evidence="4" id="KW-0862">Zinc</keyword>
<keyword evidence="3" id="KW-0479">Metal-binding</keyword>
<evidence type="ECO:0000256" key="3">
    <source>
        <dbReference type="ARBA" id="ARBA00022723"/>
    </source>
</evidence>
<dbReference type="SMART" id="SM00863">
    <property type="entry name" value="tRNA_SAD"/>
    <property type="match status" value="1"/>
</dbReference>
<accession>A0ABQ4K2N8</accession>
<organism evidence="6 7">
    <name type="scientific">Siminovitchia fordii</name>
    <dbReference type="NCBI Taxonomy" id="254759"/>
    <lineage>
        <taxon>Bacteria</taxon>
        <taxon>Bacillati</taxon>
        <taxon>Bacillota</taxon>
        <taxon>Bacilli</taxon>
        <taxon>Bacillales</taxon>
        <taxon>Bacillaceae</taxon>
        <taxon>Siminovitchia</taxon>
    </lineage>
</organism>
<gene>
    <name evidence="6" type="ORF">J1TS3_05310</name>
</gene>
<dbReference type="Proteomes" id="UP000680279">
    <property type="component" value="Unassembled WGS sequence"/>
</dbReference>
<comment type="cofactor">
    <cofactor evidence="1">
        <name>Zn(2+)</name>
        <dbReference type="ChEBI" id="CHEBI:29105"/>
    </cofactor>
</comment>
<dbReference type="InterPro" id="IPR012947">
    <property type="entry name" value="tRNA_SAD"/>
</dbReference>
<comment type="subcellular location">
    <subcellularLocation>
        <location evidence="2">Cytoplasm</location>
    </subcellularLocation>
</comment>
<dbReference type="InterPro" id="IPR018164">
    <property type="entry name" value="Ala-tRNA-synth_IIc_N"/>
</dbReference>
<dbReference type="Pfam" id="PF07973">
    <property type="entry name" value="tRNA_SAD"/>
    <property type="match status" value="1"/>
</dbReference>
<evidence type="ECO:0000256" key="2">
    <source>
        <dbReference type="ARBA" id="ARBA00004496"/>
    </source>
</evidence>
<evidence type="ECO:0000259" key="5">
    <source>
        <dbReference type="PROSITE" id="PS50860"/>
    </source>
</evidence>
<dbReference type="SUPFAM" id="SSF55186">
    <property type="entry name" value="ThrRS/AlaRS common domain"/>
    <property type="match status" value="1"/>
</dbReference>
<dbReference type="EMBL" id="BOQT01000001">
    <property type="protein sequence ID" value="GIN19397.1"/>
    <property type="molecule type" value="Genomic_DNA"/>
</dbReference>
<dbReference type="Pfam" id="PF01411">
    <property type="entry name" value="tRNA-synt_2c"/>
    <property type="match status" value="1"/>
</dbReference>
<evidence type="ECO:0000256" key="4">
    <source>
        <dbReference type="ARBA" id="ARBA00022833"/>
    </source>
</evidence>
<name>A0ABQ4K2N8_9BACI</name>
<dbReference type="InterPro" id="IPR009000">
    <property type="entry name" value="Transl_B-barrel_sf"/>
</dbReference>
<evidence type="ECO:0000313" key="6">
    <source>
        <dbReference type="EMBL" id="GIN19397.1"/>
    </source>
</evidence>
<dbReference type="PANTHER" id="PTHR43462">
    <property type="entry name" value="ALANYL-TRNA EDITING PROTEIN"/>
    <property type="match status" value="1"/>
</dbReference>
<dbReference type="RefSeq" id="WP_018705590.1">
    <property type="nucleotide sequence ID" value="NZ_BOQT01000001.1"/>
</dbReference>
<comment type="caution">
    <text evidence="6">The sequence shown here is derived from an EMBL/GenBank/DDBJ whole genome shotgun (WGS) entry which is preliminary data.</text>
</comment>
<dbReference type="Gene3D" id="3.30.980.10">
    <property type="entry name" value="Threonyl-trna Synthetase, Chain A, domain 2"/>
    <property type="match status" value="1"/>
</dbReference>
<dbReference type="SUPFAM" id="SSF50447">
    <property type="entry name" value="Translation proteins"/>
    <property type="match status" value="1"/>
</dbReference>
<dbReference type="InterPro" id="IPR051335">
    <property type="entry name" value="Alanyl-tRNA_Editing_Enzymes"/>
</dbReference>
<proteinExistence type="predicted"/>
<dbReference type="Gene3D" id="2.40.30.130">
    <property type="match status" value="1"/>
</dbReference>
<dbReference type="PANTHER" id="PTHR43462:SF1">
    <property type="entry name" value="ALANYL-TRNA EDITING PROTEIN AARSD1"/>
    <property type="match status" value="1"/>
</dbReference>
<feature type="domain" description="Alanyl-transfer RNA synthetases family profile" evidence="5">
    <location>
        <begin position="1"/>
        <end position="233"/>
    </location>
</feature>
<evidence type="ECO:0000313" key="7">
    <source>
        <dbReference type="Proteomes" id="UP000680279"/>
    </source>
</evidence>
<dbReference type="InterPro" id="IPR018163">
    <property type="entry name" value="Thr/Ala-tRNA-synth_IIc_edit"/>
</dbReference>